<dbReference type="SUPFAM" id="SSF144083">
    <property type="entry name" value="Magnesium transport protein CorA, transmembrane region"/>
    <property type="match status" value="1"/>
</dbReference>
<accession>A0A0B8MYC1</accession>
<evidence type="ECO:0000256" key="7">
    <source>
        <dbReference type="SAM" id="Phobius"/>
    </source>
</evidence>
<evidence type="ECO:0000313" key="9">
    <source>
        <dbReference type="Proteomes" id="UP000053095"/>
    </source>
</evidence>
<dbReference type="PANTHER" id="PTHR39142">
    <property type="entry name" value="MID1P"/>
    <property type="match status" value="1"/>
</dbReference>
<dbReference type="GO" id="GO:0015095">
    <property type="term" value="F:magnesium ion transmembrane transporter activity"/>
    <property type="evidence" value="ECO:0007669"/>
    <property type="project" value="InterPro"/>
</dbReference>
<dbReference type="FunFam" id="1.20.58.340:FF:000006">
    <property type="entry name" value="CorA family metal ion transporter"/>
    <property type="match status" value="1"/>
</dbReference>
<dbReference type="GO" id="GO:0016020">
    <property type="term" value="C:membrane"/>
    <property type="evidence" value="ECO:0007669"/>
    <property type="project" value="UniProtKB-SubCell"/>
</dbReference>
<evidence type="ECO:0000256" key="2">
    <source>
        <dbReference type="ARBA" id="ARBA00009765"/>
    </source>
</evidence>
<comment type="similarity">
    <text evidence="2">Belongs to the CorA metal ion transporter (MIT) (TC 1.A.35) family.</text>
</comment>
<feature type="compositionally biased region" description="Polar residues" evidence="6">
    <location>
        <begin position="771"/>
        <end position="782"/>
    </location>
</feature>
<feature type="region of interest" description="Disordered" evidence="6">
    <location>
        <begin position="1"/>
        <end position="22"/>
    </location>
</feature>
<feature type="region of interest" description="Disordered" evidence="6">
    <location>
        <begin position="764"/>
        <end position="789"/>
    </location>
</feature>
<protein>
    <submittedName>
        <fullName evidence="8">CorA family magnesium ion transporter</fullName>
    </submittedName>
</protein>
<evidence type="ECO:0000256" key="4">
    <source>
        <dbReference type="ARBA" id="ARBA00022989"/>
    </source>
</evidence>
<dbReference type="Pfam" id="PF01544">
    <property type="entry name" value="CorA"/>
    <property type="match status" value="1"/>
</dbReference>
<feature type="compositionally biased region" description="Polar residues" evidence="6">
    <location>
        <begin position="1"/>
        <end position="13"/>
    </location>
</feature>
<dbReference type="CDD" id="cd12829">
    <property type="entry name" value="Alr1p-like"/>
    <property type="match status" value="1"/>
</dbReference>
<dbReference type="InterPro" id="IPR045863">
    <property type="entry name" value="CorA_TM1_TM2"/>
</dbReference>
<dbReference type="InterPro" id="IPR024338">
    <property type="entry name" value="MID1/Yam8"/>
</dbReference>
<feature type="transmembrane region" description="Helical" evidence="7">
    <location>
        <begin position="1234"/>
        <end position="1262"/>
    </location>
</feature>
<dbReference type="InterPro" id="IPR044089">
    <property type="entry name" value="Alr1-like"/>
</dbReference>
<evidence type="ECO:0000256" key="5">
    <source>
        <dbReference type="ARBA" id="ARBA00023136"/>
    </source>
</evidence>
<organism evidence="8 9">
    <name type="scientific">Talaromyces pinophilus</name>
    <name type="common">Penicillium pinophilum</name>
    <dbReference type="NCBI Taxonomy" id="128442"/>
    <lineage>
        <taxon>Eukaryota</taxon>
        <taxon>Fungi</taxon>
        <taxon>Dikarya</taxon>
        <taxon>Ascomycota</taxon>
        <taxon>Pezizomycotina</taxon>
        <taxon>Eurotiomycetes</taxon>
        <taxon>Eurotiomycetidae</taxon>
        <taxon>Eurotiales</taxon>
        <taxon>Trichocomaceae</taxon>
        <taxon>Talaromyces</taxon>
        <taxon>Talaromyces sect. Talaromyces</taxon>
    </lineage>
</organism>
<feature type="compositionally biased region" description="Low complexity" evidence="6">
    <location>
        <begin position="115"/>
        <end position="134"/>
    </location>
</feature>
<sequence>MLGSPRSETSLTGFDTAEPRLIEENRFDEQFRQLQYADTMSGIPTATQQAEMGRRPSLLQVPDSYVDNGPISRDFEQAIVDDERDIDSFARRLSMDPNQRQHRTRSRCQQDMAPRSRNSSVSSDSSSSPPNSVDAFADPRRRERANTIGSHVEADLDNILQRTVSNGTVPRRPTFSQASVIRPDQGGEIVADDAKSECGRSFKEPGRIPVIDYEELEEFVALNKRDKYAALSRKHSMSSQGPTPRIFNDLRQKVQSGDAILEMPEVVVASASPERNSEDDLKAGLKTELSGDTMNEKDNFQPMTVQNRFTFFSSESQSTIHAAYLGDLVLPGDSFRDLFQLGPEGGVWWLDVVDPTEAELGAISRAFSIHPLTAEDIMTQEAREKVELFKQYYFVCFRTFYHADKDHDRYLDPVNVYMVVYRDGVLSFSFSENRHAANVRKRIGKLRDYVSLSSDWICYAMIDDIVDSFGPIMRDVEIESEAIEDHVFVARVEDFGTFLPRIGDLRKKVMTLMRLLGGKADVIRGFSKRCNEQYSVTPRGDIGLYLGDIQDHIVTMVSNLTHFEKMLSRSHSNYLAQLNVSNIMLGNHVNNILSKVTLIASLLVPMNLICGLWGMNVPVPGRDSESLGIRIGILRRNERNPEKTMQFPKLTPLQSRFAATFAATIFLFALFYIISTNSGSFAYALEEVDQLTTLRDSRAGEGSTIIFEDEQEDKRDDDDGIIRRAITDPMAVSNNEFQMLNIELGQTQYWVFTKDSVLGTPSATPEGLPANMTSDSTTAQNNVDEKRRELKKRSNTVYISLNTCLKPSLNTSNPQATSNTQLPPLTVYVSTSSNNKNPGPAGDASLQTAYTADQGYMGATIENADDAIYIGVSAPNSTLWTGIYNYEVAASIDDYFHSVDNDTNLYFIDSDMNSALLITNNLTQSSPGSTNYQQWMNITPPYTIFANNINDSSISGLEKSYCALNQLAQLRQGNQAINTSMTSRGLGNKPKEQFYVTYLNSSSTYYGILGMTGNSTASGNGVIGGGGKVWRAMNFTTKSDDNCALLYNLDFCSEVAYAVPSNPNLTSTQLAQIYDQAAQSYYKNFDYSLSLVQCNTSSTSMYSLAVGCDDCASAYKQWLCAVTIPRCYDWSATYSYLQPRNAGQAFLNGTTLPSDSPLVTSPVTNASRNPLIDTQIRPGPYKEILPCTDLCNDLVRTCPSALGFKCPTGKYLNDSYGYRASDGDITCSYLGAAYYLNGAFGFSAPGVGLGLVLAGLWLVFWVV</sequence>
<keyword evidence="3 7" id="KW-0812">Transmembrane</keyword>
<dbReference type="Proteomes" id="UP000053095">
    <property type="component" value="Unassembled WGS sequence"/>
</dbReference>
<reference evidence="9" key="1">
    <citation type="journal article" date="2015" name="Genome Announc.">
        <title>Draft genome sequence of Talaromyces cellulolyticus strain Y-94, a source of lignocellulosic biomass-degrading enzymes.</title>
        <authorList>
            <person name="Fujii T."/>
            <person name="Koike H."/>
            <person name="Sawayama S."/>
            <person name="Yano S."/>
            <person name="Inoue H."/>
        </authorList>
    </citation>
    <scope>NUCLEOTIDE SEQUENCE [LARGE SCALE GENOMIC DNA]</scope>
    <source>
        <strain evidence="9">Y-94</strain>
    </source>
</reference>
<dbReference type="EMBL" id="DF933834">
    <property type="protein sequence ID" value="GAM40173.1"/>
    <property type="molecule type" value="Genomic_DNA"/>
</dbReference>
<keyword evidence="4 7" id="KW-1133">Transmembrane helix</keyword>
<evidence type="ECO:0000256" key="1">
    <source>
        <dbReference type="ARBA" id="ARBA00004141"/>
    </source>
</evidence>
<proteinExistence type="inferred from homology"/>
<dbReference type="InterPro" id="IPR045861">
    <property type="entry name" value="CorA_cytoplasmic_dom"/>
</dbReference>
<evidence type="ECO:0000256" key="3">
    <source>
        <dbReference type="ARBA" id="ARBA00022692"/>
    </source>
</evidence>
<dbReference type="FunFam" id="3.30.460.20:FF:000002">
    <property type="entry name" value="Cora family metal ion transporter"/>
    <property type="match status" value="1"/>
</dbReference>
<dbReference type="PANTHER" id="PTHR39142:SF1">
    <property type="entry name" value="AEL197CP"/>
    <property type="match status" value="1"/>
</dbReference>
<comment type="subcellular location">
    <subcellularLocation>
        <location evidence="1">Membrane</location>
        <topology evidence="1">Multi-pass membrane protein</topology>
    </subcellularLocation>
</comment>
<keyword evidence="9" id="KW-1185">Reference proteome</keyword>
<keyword evidence="5 7" id="KW-0472">Membrane</keyword>
<feature type="region of interest" description="Disordered" evidence="6">
    <location>
        <begin position="91"/>
        <end position="140"/>
    </location>
</feature>
<name>A0A0B8MYC1_TALPI</name>
<dbReference type="GO" id="GO:0098703">
    <property type="term" value="P:calcium ion import across plasma membrane"/>
    <property type="evidence" value="ECO:0007669"/>
    <property type="project" value="InterPro"/>
</dbReference>
<gene>
    <name evidence="8" type="ORF">TCE0_038r12307</name>
</gene>
<dbReference type="SUPFAM" id="SSF143865">
    <property type="entry name" value="CorA soluble domain-like"/>
    <property type="match status" value="1"/>
</dbReference>
<dbReference type="Gene3D" id="1.20.58.340">
    <property type="entry name" value="Magnesium transport protein CorA, transmembrane region"/>
    <property type="match status" value="2"/>
</dbReference>
<dbReference type="AlphaFoldDB" id="A0A0B8MYC1"/>
<dbReference type="InterPro" id="IPR002523">
    <property type="entry name" value="MgTranspt_CorA/ZnTranspt_ZntB"/>
</dbReference>
<dbReference type="Gene3D" id="3.30.460.20">
    <property type="entry name" value="CorA soluble domain-like"/>
    <property type="match status" value="1"/>
</dbReference>
<dbReference type="GO" id="GO:0005262">
    <property type="term" value="F:calcium channel activity"/>
    <property type="evidence" value="ECO:0007669"/>
    <property type="project" value="InterPro"/>
</dbReference>
<feature type="region of interest" description="Disordered" evidence="6">
    <location>
        <begin position="46"/>
        <end position="72"/>
    </location>
</feature>
<evidence type="ECO:0000313" key="8">
    <source>
        <dbReference type="EMBL" id="GAM40173.1"/>
    </source>
</evidence>
<dbReference type="Pfam" id="PF12929">
    <property type="entry name" value="Mid1"/>
    <property type="match status" value="1"/>
</dbReference>
<evidence type="ECO:0000256" key="6">
    <source>
        <dbReference type="SAM" id="MobiDB-lite"/>
    </source>
</evidence>